<accession>A0ABW3IL14</accession>
<comment type="subcellular location">
    <subcellularLocation>
        <location evidence="1">Secreted</location>
    </subcellularLocation>
</comment>
<protein>
    <recommendedName>
        <fullName evidence="5">Calcium-binding protein</fullName>
    </recommendedName>
</protein>
<comment type="caution">
    <text evidence="3">The sequence shown here is derived from an EMBL/GenBank/DDBJ whole genome shotgun (WGS) entry which is preliminary data.</text>
</comment>
<sequence>MPKTMTVTAQKGYFAVHSFFETWIDVVNDILRGAVKVTRDGSNWTYEDIWSEAKVEITAGGGKVSKLTVSSWTNIDGAHKYADVLTVEFNSTKPGLKALKNGFDAHYRTSGDSGDATRSLDAFVPTFVGKDMADYPWPNDVGSYFAGTRHDDTFVLNKGGSWVKASSGDDEIRGKSGVDWVEYSDIKVGLTLTKGNKGAVLIEKGDLGTDTLTNVDGIYGTQKADKLKPGLSNGDSFIYAGGGNDIVGGRGGNDMLDGGEGNDTVLGGDGHDILVGGTGKDKVVGGAGNDILFAGTAYGYSGQVADVLTGGSGKDLFAIEIPPAFAFPTGMEAPLIITDFKNGTDFIGLVSPLDSSFGVDDLIFSKQGKNTLISTATQEIAVVKNIAPKSLSRDDFVEDLDANDLGPLTGLSFDDFGFFF</sequence>
<evidence type="ECO:0000313" key="4">
    <source>
        <dbReference type="Proteomes" id="UP001597108"/>
    </source>
</evidence>
<dbReference type="SUPFAM" id="SSF51120">
    <property type="entry name" value="beta-Roll"/>
    <property type="match status" value="1"/>
</dbReference>
<evidence type="ECO:0000313" key="3">
    <source>
        <dbReference type="EMBL" id="MFD0978809.1"/>
    </source>
</evidence>
<dbReference type="PANTHER" id="PTHR38340">
    <property type="entry name" value="S-LAYER PROTEIN"/>
    <property type="match status" value="1"/>
</dbReference>
<dbReference type="InterPro" id="IPR050557">
    <property type="entry name" value="RTX_toxin/Mannuronan_C5-epim"/>
</dbReference>
<keyword evidence="2" id="KW-0964">Secreted</keyword>
<evidence type="ECO:0000256" key="2">
    <source>
        <dbReference type="ARBA" id="ARBA00022525"/>
    </source>
</evidence>
<dbReference type="PRINTS" id="PR00313">
    <property type="entry name" value="CABNDNGRPT"/>
</dbReference>
<dbReference type="InterPro" id="IPR001343">
    <property type="entry name" value="Hemolysn_Ca-bd"/>
</dbReference>
<evidence type="ECO:0008006" key="5">
    <source>
        <dbReference type="Google" id="ProtNLM"/>
    </source>
</evidence>
<dbReference type="Pfam" id="PF00353">
    <property type="entry name" value="HemolysinCabind"/>
    <property type="match status" value="3"/>
</dbReference>
<dbReference type="PANTHER" id="PTHR38340:SF1">
    <property type="entry name" value="S-LAYER PROTEIN"/>
    <property type="match status" value="1"/>
</dbReference>
<dbReference type="EMBL" id="JBHTJT010000007">
    <property type="protein sequence ID" value="MFD0978809.1"/>
    <property type="molecule type" value="Genomic_DNA"/>
</dbReference>
<dbReference type="Proteomes" id="UP001597108">
    <property type="component" value="Unassembled WGS sequence"/>
</dbReference>
<organism evidence="3 4">
    <name type="scientific">Tropicimonas aquimaris</name>
    <dbReference type="NCBI Taxonomy" id="914152"/>
    <lineage>
        <taxon>Bacteria</taxon>
        <taxon>Pseudomonadati</taxon>
        <taxon>Pseudomonadota</taxon>
        <taxon>Alphaproteobacteria</taxon>
        <taxon>Rhodobacterales</taxon>
        <taxon>Roseobacteraceae</taxon>
        <taxon>Tropicimonas</taxon>
    </lineage>
</organism>
<dbReference type="Gene3D" id="2.150.10.10">
    <property type="entry name" value="Serralysin-like metalloprotease, C-terminal"/>
    <property type="match status" value="2"/>
</dbReference>
<dbReference type="RefSeq" id="WP_386072916.1">
    <property type="nucleotide sequence ID" value="NZ_JBHTJT010000007.1"/>
</dbReference>
<name>A0ABW3IL14_9RHOB</name>
<keyword evidence="4" id="KW-1185">Reference proteome</keyword>
<gene>
    <name evidence="3" type="ORF">ACFQ2S_04025</name>
</gene>
<reference evidence="4" key="1">
    <citation type="journal article" date="2019" name="Int. J. Syst. Evol. Microbiol.">
        <title>The Global Catalogue of Microorganisms (GCM) 10K type strain sequencing project: providing services to taxonomists for standard genome sequencing and annotation.</title>
        <authorList>
            <consortium name="The Broad Institute Genomics Platform"/>
            <consortium name="The Broad Institute Genome Sequencing Center for Infectious Disease"/>
            <person name="Wu L."/>
            <person name="Ma J."/>
        </authorList>
    </citation>
    <scope>NUCLEOTIDE SEQUENCE [LARGE SCALE GENOMIC DNA]</scope>
    <source>
        <strain evidence="4">CCUG 60524</strain>
    </source>
</reference>
<proteinExistence type="predicted"/>
<evidence type="ECO:0000256" key="1">
    <source>
        <dbReference type="ARBA" id="ARBA00004613"/>
    </source>
</evidence>
<dbReference type="InterPro" id="IPR011049">
    <property type="entry name" value="Serralysin-like_metalloprot_C"/>
</dbReference>